<accession>A0A2V4I6F9</accession>
<reference evidence="1 2" key="1">
    <citation type="submission" date="2018-06" db="EMBL/GenBank/DDBJ databases">
        <title>Pseudomonas diversity within urban Lake Michigan freshwaters.</title>
        <authorList>
            <person name="Batrich M."/>
            <person name="Hatzopoulos T."/>
            <person name="Putonti C."/>
        </authorList>
    </citation>
    <scope>NUCLEOTIDE SEQUENCE [LARGE SCALE GENOMIC DNA]</scope>
    <source>
        <strain evidence="1 2">LBp-160603</strain>
    </source>
</reference>
<sequence>MCPDGKKGRSRPGAAFFCLEHQGSSSGCAVAQQKEISVGAALAAMQATRCLAPASRVIAAEAAPTGAVLRF</sequence>
<evidence type="ECO:0000313" key="1">
    <source>
        <dbReference type="EMBL" id="PYB82293.1"/>
    </source>
</evidence>
<name>A0A2V4I6F9_9PSED</name>
<dbReference type="EMBL" id="QJRO01000006">
    <property type="protein sequence ID" value="PYB82293.1"/>
    <property type="molecule type" value="Genomic_DNA"/>
</dbReference>
<organism evidence="1 2">
    <name type="scientific">Pseudomonas soli</name>
    <dbReference type="NCBI Taxonomy" id="1306993"/>
    <lineage>
        <taxon>Bacteria</taxon>
        <taxon>Pseudomonadati</taxon>
        <taxon>Pseudomonadota</taxon>
        <taxon>Gammaproteobacteria</taxon>
        <taxon>Pseudomonadales</taxon>
        <taxon>Pseudomonadaceae</taxon>
        <taxon>Pseudomonas</taxon>
    </lineage>
</organism>
<dbReference type="Proteomes" id="UP000247620">
    <property type="component" value="Unassembled WGS sequence"/>
</dbReference>
<protein>
    <submittedName>
        <fullName evidence="1">Uncharacterized protein</fullName>
    </submittedName>
</protein>
<comment type="caution">
    <text evidence="1">The sequence shown here is derived from an EMBL/GenBank/DDBJ whole genome shotgun (WGS) entry which is preliminary data.</text>
</comment>
<proteinExistence type="predicted"/>
<gene>
    <name evidence="1" type="ORF">DMX07_11530</name>
</gene>
<dbReference type="AlphaFoldDB" id="A0A2V4I6F9"/>
<evidence type="ECO:0000313" key="2">
    <source>
        <dbReference type="Proteomes" id="UP000247620"/>
    </source>
</evidence>